<sequence>MRIDAKSAAIGGAAAAIAVVGLMFGFSARTQPTSLYGPQPEQGNAGGGRAQVAPAVRGEEAVTLLPTQLQHIKVAPVEDREFANQREAIGNIDFNQDRSVQVFTAYQGKIRNVFVKVGDDVEKGRALFEIDSPDLVQAESTLISAAGTRKLTTRVLERARQLFEIQGIAQKDLDQAVSDQQAAEAAYKAARDAVTIFGKRPAEMDRIVEERKIDSILTVTSPIAGRVTARNAQPGLLAQPGSAPAPVTVSDVSTMWMQAFVPETESPLLHVGQPVQMKAMAFPGRVFAGTVATIGATVDANTHRMMVRSEIRDPKHELRPGMFASFEIRTGDAIRSPAIAADGVVREGDGSMTAWVTTDRKRFVRRTVTLGQQQDGWVQIVDGLKPGELTANEGALFLSNAAALARQ</sequence>
<feature type="transmembrane region" description="Helical" evidence="3">
    <location>
        <begin position="7"/>
        <end position="26"/>
    </location>
</feature>
<keyword evidence="3" id="KW-1133">Transmembrane helix</keyword>
<dbReference type="InterPro" id="IPR058639">
    <property type="entry name" value="BSH_YknX-like"/>
</dbReference>
<dbReference type="Gene3D" id="1.10.287.470">
    <property type="entry name" value="Helix hairpin bin"/>
    <property type="match status" value="1"/>
</dbReference>
<dbReference type="InterPro" id="IPR058792">
    <property type="entry name" value="Beta-barrel_RND_2"/>
</dbReference>
<dbReference type="Proteomes" id="UP001216674">
    <property type="component" value="Unassembled WGS sequence"/>
</dbReference>
<evidence type="ECO:0000256" key="1">
    <source>
        <dbReference type="ARBA" id="ARBA00009477"/>
    </source>
</evidence>
<reference evidence="6 7" key="1">
    <citation type="submission" date="2023-03" db="EMBL/GenBank/DDBJ databases">
        <title>Draft assemblies of triclosan tolerant bacteria isolated from returned activated sludge.</title>
        <authorList>
            <person name="Van Hamelsveld S."/>
        </authorList>
    </citation>
    <scope>NUCLEOTIDE SEQUENCE [LARGE SCALE GENOMIC DNA]</scope>
    <source>
        <strain evidence="6 7">GW210010_S58</strain>
    </source>
</reference>
<dbReference type="InterPro" id="IPR006143">
    <property type="entry name" value="RND_pump_MFP"/>
</dbReference>
<accession>A0ABT6AMZ3</accession>
<feature type="domain" description="YknX-like barrel-sandwich hybrid" evidence="5">
    <location>
        <begin position="105"/>
        <end position="233"/>
    </location>
</feature>
<evidence type="ECO:0000259" key="4">
    <source>
        <dbReference type="Pfam" id="PF25954"/>
    </source>
</evidence>
<gene>
    <name evidence="6" type="ORF">P3W85_12695</name>
</gene>
<feature type="domain" description="CusB-like beta-barrel" evidence="4">
    <location>
        <begin position="254"/>
        <end position="329"/>
    </location>
</feature>
<protein>
    <submittedName>
        <fullName evidence="6">Efflux RND transporter periplasmic adaptor subunit</fullName>
    </submittedName>
</protein>
<dbReference type="EMBL" id="JARJLM010000216">
    <property type="protein sequence ID" value="MDF3833799.1"/>
    <property type="molecule type" value="Genomic_DNA"/>
</dbReference>
<dbReference type="SUPFAM" id="SSF111369">
    <property type="entry name" value="HlyD-like secretion proteins"/>
    <property type="match status" value="1"/>
</dbReference>
<dbReference type="Gene3D" id="2.40.50.100">
    <property type="match status" value="1"/>
</dbReference>
<dbReference type="Pfam" id="PF25954">
    <property type="entry name" value="Beta-barrel_RND_2"/>
    <property type="match status" value="1"/>
</dbReference>
<keyword evidence="3" id="KW-0812">Transmembrane</keyword>
<dbReference type="InterPro" id="IPR051909">
    <property type="entry name" value="MFP_Cation_Efflux"/>
</dbReference>
<keyword evidence="3" id="KW-0472">Membrane</keyword>
<comment type="similarity">
    <text evidence="1">Belongs to the membrane fusion protein (MFP) (TC 8.A.1) family.</text>
</comment>
<comment type="caution">
    <text evidence="6">The sequence shown here is derived from an EMBL/GenBank/DDBJ whole genome shotgun (WGS) entry which is preliminary data.</text>
</comment>
<proteinExistence type="inferred from homology"/>
<dbReference type="RefSeq" id="WP_276265036.1">
    <property type="nucleotide sequence ID" value="NZ_JARJLM010000216.1"/>
</dbReference>
<evidence type="ECO:0000313" key="7">
    <source>
        <dbReference type="Proteomes" id="UP001216674"/>
    </source>
</evidence>
<keyword evidence="2" id="KW-0813">Transport</keyword>
<organism evidence="6 7">
    <name type="scientific">Cupriavidus basilensis</name>
    <dbReference type="NCBI Taxonomy" id="68895"/>
    <lineage>
        <taxon>Bacteria</taxon>
        <taxon>Pseudomonadati</taxon>
        <taxon>Pseudomonadota</taxon>
        <taxon>Betaproteobacteria</taxon>
        <taxon>Burkholderiales</taxon>
        <taxon>Burkholderiaceae</taxon>
        <taxon>Cupriavidus</taxon>
    </lineage>
</organism>
<evidence type="ECO:0000256" key="3">
    <source>
        <dbReference type="SAM" id="Phobius"/>
    </source>
</evidence>
<evidence type="ECO:0000256" key="2">
    <source>
        <dbReference type="ARBA" id="ARBA00022448"/>
    </source>
</evidence>
<dbReference type="PANTHER" id="PTHR30097">
    <property type="entry name" value="CATION EFFLUX SYSTEM PROTEIN CUSB"/>
    <property type="match status" value="1"/>
</dbReference>
<dbReference type="Gene3D" id="2.40.30.170">
    <property type="match status" value="1"/>
</dbReference>
<name>A0ABT6AMZ3_9BURK</name>
<keyword evidence="7" id="KW-1185">Reference proteome</keyword>
<evidence type="ECO:0000259" key="5">
    <source>
        <dbReference type="Pfam" id="PF25984"/>
    </source>
</evidence>
<dbReference type="PANTHER" id="PTHR30097:SF16">
    <property type="entry name" value="CATION EFFLUX SYSTEM (CZCB-LIKE)"/>
    <property type="match status" value="1"/>
</dbReference>
<dbReference type="Pfam" id="PF25984">
    <property type="entry name" value="BSH_YknX"/>
    <property type="match status" value="1"/>
</dbReference>
<dbReference type="NCBIfam" id="TIGR01730">
    <property type="entry name" value="RND_mfp"/>
    <property type="match status" value="1"/>
</dbReference>
<dbReference type="Gene3D" id="2.40.420.20">
    <property type="match status" value="1"/>
</dbReference>
<evidence type="ECO:0000313" key="6">
    <source>
        <dbReference type="EMBL" id="MDF3833799.1"/>
    </source>
</evidence>